<evidence type="ECO:0000313" key="3">
    <source>
        <dbReference type="Proteomes" id="UP000886523"/>
    </source>
</evidence>
<dbReference type="AlphaFoldDB" id="A0A9P6DQC2"/>
<dbReference type="EMBL" id="MU129109">
    <property type="protein sequence ID" value="KAF9506485.1"/>
    <property type="molecule type" value="Genomic_DNA"/>
</dbReference>
<accession>A0A9P6DQC2</accession>
<name>A0A9P6DQC2_9AGAM</name>
<comment type="similarity">
    <text evidence="1">Belongs to the MIX23 family.</text>
</comment>
<reference evidence="2" key="1">
    <citation type="journal article" date="2020" name="Nat. Commun.">
        <title>Large-scale genome sequencing of mycorrhizal fungi provides insights into the early evolution of symbiotic traits.</title>
        <authorList>
            <person name="Miyauchi S."/>
            <person name="Kiss E."/>
            <person name="Kuo A."/>
            <person name="Drula E."/>
            <person name="Kohler A."/>
            <person name="Sanchez-Garcia M."/>
            <person name="Morin E."/>
            <person name="Andreopoulos B."/>
            <person name="Barry K.W."/>
            <person name="Bonito G."/>
            <person name="Buee M."/>
            <person name="Carver A."/>
            <person name="Chen C."/>
            <person name="Cichocki N."/>
            <person name="Clum A."/>
            <person name="Culley D."/>
            <person name="Crous P.W."/>
            <person name="Fauchery L."/>
            <person name="Girlanda M."/>
            <person name="Hayes R.D."/>
            <person name="Keri Z."/>
            <person name="LaButti K."/>
            <person name="Lipzen A."/>
            <person name="Lombard V."/>
            <person name="Magnuson J."/>
            <person name="Maillard F."/>
            <person name="Murat C."/>
            <person name="Nolan M."/>
            <person name="Ohm R.A."/>
            <person name="Pangilinan J."/>
            <person name="Pereira M.F."/>
            <person name="Perotto S."/>
            <person name="Peter M."/>
            <person name="Pfister S."/>
            <person name="Riley R."/>
            <person name="Sitrit Y."/>
            <person name="Stielow J.B."/>
            <person name="Szollosi G."/>
            <person name="Zifcakova L."/>
            <person name="Stursova M."/>
            <person name="Spatafora J.W."/>
            <person name="Tedersoo L."/>
            <person name="Vaario L.M."/>
            <person name="Yamada A."/>
            <person name="Yan M."/>
            <person name="Wang P."/>
            <person name="Xu J."/>
            <person name="Bruns T."/>
            <person name="Baldrian P."/>
            <person name="Vilgalys R."/>
            <person name="Dunand C."/>
            <person name="Henrissat B."/>
            <person name="Grigoriev I.V."/>
            <person name="Hibbett D."/>
            <person name="Nagy L.G."/>
            <person name="Martin F.M."/>
        </authorList>
    </citation>
    <scope>NUCLEOTIDE SEQUENCE</scope>
    <source>
        <strain evidence="2">UP504</strain>
    </source>
</reference>
<dbReference type="GO" id="GO:0005758">
    <property type="term" value="C:mitochondrial intermembrane space"/>
    <property type="evidence" value="ECO:0007669"/>
    <property type="project" value="InterPro"/>
</dbReference>
<dbReference type="OrthoDB" id="5593818at2759"/>
<protein>
    <recommendedName>
        <fullName evidence="4">Caffeine-induced death protein 2</fullName>
    </recommendedName>
</protein>
<comment type="caution">
    <text evidence="2">The sequence shown here is derived from an EMBL/GenBank/DDBJ whole genome shotgun (WGS) entry which is preliminary data.</text>
</comment>
<dbReference type="Proteomes" id="UP000886523">
    <property type="component" value="Unassembled WGS sequence"/>
</dbReference>
<gene>
    <name evidence="2" type="ORF">BS47DRAFT_1305233</name>
</gene>
<dbReference type="Pfam" id="PF09774">
    <property type="entry name" value="MIX23"/>
    <property type="match status" value="1"/>
</dbReference>
<evidence type="ECO:0008006" key="4">
    <source>
        <dbReference type="Google" id="ProtNLM"/>
    </source>
</evidence>
<keyword evidence="3" id="KW-1185">Reference proteome</keyword>
<organism evidence="2 3">
    <name type="scientific">Hydnum rufescens UP504</name>
    <dbReference type="NCBI Taxonomy" id="1448309"/>
    <lineage>
        <taxon>Eukaryota</taxon>
        <taxon>Fungi</taxon>
        <taxon>Dikarya</taxon>
        <taxon>Basidiomycota</taxon>
        <taxon>Agaricomycotina</taxon>
        <taxon>Agaricomycetes</taxon>
        <taxon>Cantharellales</taxon>
        <taxon>Hydnaceae</taxon>
        <taxon>Hydnum</taxon>
    </lineage>
</organism>
<evidence type="ECO:0000313" key="2">
    <source>
        <dbReference type="EMBL" id="KAF9506485.1"/>
    </source>
</evidence>
<dbReference type="PANTHER" id="PTHR31905:SF2">
    <property type="entry name" value="PROTEIN MIX23"/>
    <property type="match status" value="1"/>
</dbReference>
<proteinExistence type="inferred from homology"/>
<sequence>MAPTRQPVLGSAAIEMPTPQRVRVTESTCLQLSLFKDIMKEYRKLDDAITMRLNRNNAQWRDKDRLGGRLSFSQDDACEHFWKELVANWKGRAAVIDYCVKVADRVVEGKKKAFEGQEASLDAERKFRSGVFGDEVKRNQIRQEITVEAIVRRRSLEAFTSRCKHFEPPRTDVEARKWWDAAIVGLHVE</sequence>
<dbReference type="InterPro" id="IPR019171">
    <property type="entry name" value="MIX23"/>
</dbReference>
<dbReference type="PANTHER" id="PTHR31905">
    <property type="entry name" value="COILED-COIL DOMAIN-CONTAINING PROTEIN 58"/>
    <property type="match status" value="1"/>
</dbReference>
<evidence type="ECO:0000256" key="1">
    <source>
        <dbReference type="ARBA" id="ARBA00024204"/>
    </source>
</evidence>